<sequence>MNISIIIPTLNEKNNIKELIERIENTLKNIPYEIIFIDDGSKDGTIDEINKYKNNNVILIERGSKKGLGSAFIDGLKISKGKYIVLMDADLQHPPELLIELYNNIKDYDLVIASRYIKGGSVENWNIIRKIISKGAIFISHLLLPETKKIKDTMSGYFIIRKELLNDFNVTDPHEYKVLLDILVKIKPEKILEIPYIFKERKYGKSKLGKKIIFGYLKQVLKLFSWEQFIKFNLVGISGIFINLGSLYLLYNFLPFYLSSFLAIFISIIWVFIFNDIWVFREERKYKKFWKRFIEFVGGRSIISKPVQYLIALGFYYIFGINYIISQLIGIIIAAIINWFYTKNYVYRIS</sequence>
<keyword evidence="3" id="KW-0328">Glycosyltransferase</keyword>
<name>A0A915ST47_9ARCH</name>
<dbReference type="InterPro" id="IPR007267">
    <property type="entry name" value="GtrA_DPMS_TM"/>
</dbReference>
<feature type="transmembrane region" description="Helical" evidence="8">
    <location>
        <begin position="257"/>
        <end position="280"/>
    </location>
</feature>
<dbReference type="GO" id="GO:0035269">
    <property type="term" value="P:protein O-linked glycosylation via mannose"/>
    <property type="evidence" value="ECO:0007669"/>
    <property type="project" value="TreeGrafter"/>
</dbReference>
<dbReference type="Proteomes" id="UP001055553">
    <property type="component" value="Chromosome"/>
</dbReference>
<evidence type="ECO:0000313" key="12">
    <source>
        <dbReference type="Proteomes" id="UP001055553"/>
    </source>
</evidence>
<dbReference type="GO" id="GO:0006506">
    <property type="term" value="P:GPI anchor biosynthetic process"/>
    <property type="evidence" value="ECO:0007669"/>
    <property type="project" value="TreeGrafter"/>
</dbReference>
<proteinExistence type="inferred from homology"/>
<evidence type="ECO:0000256" key="6">
    <source>
        <dbReference type="ARBA" id="ARBA00022989"/>
    </source>
</evidence>
<evidence type="ECO:0000256" key="5">
    <source>
        <dbReference type="ARBA" id="ARBA00022692"/>
    </source>
</evidence>
<dbReference type="GeneID" id="74568690"/>
<dbReference type="Pfam" id="PF04138">
    <property type="entry name" value="GtrA_DPMS_TM"/>
    <property type="match status" value="1"/>
</dbReference>
<dbReference type="PANTHER" id="PTHR43398">
    <property type="entry name" value="DOLICHOL-PHOSPHATE MANNOSYLTRANSFERASE SUBUNIT 1"/>
    <property type="match status" value="1"/>
</dbReference>
<gene>
    <name evidence="11" type="ORF">MJ1_0751</name>
</gene>
<feature type="transmembrane region" description="Helical" evidence="8">
    <location>
        <begin position="232"/>
        <end position="251"/>
    </location>
</feature>
<evidence type="ECO:0000256" key="2">
    <source>
        <dbReference type="ARBA" id="ARBA00006739"/>
    </source>
</evidence>
<feature type="transmembrane region" description="Helical" evidence="8">
    <location>
        <begin position="301"/>
        <end position="318"/>
    </location>
</feature>
<feature type="transmembrane region" description="Helical" evidence="8">
    <location>
        <begin position="324"/>
        <end position="341"/>
    </location>
</feature>
<keyword evidence="5 8" id="KW-0812">Transmembrane</keyword>
<keyword evidence="6 8" id="KW-1133">Transmembrane helix</keyword>
<dbReference type="KEGG" id="naer:MJ1_0751"/>
<evidence type="ECO:0000256" key="1">
    <source>
        <dbReference type="ARBA" id="ARBA00004141"/>
    </source>
</evidence>
<feature type="domain" description="Glycosyltransferase 2-like" evidence="9">
    <location>
        <begin position="4"/>
        <end position="166"/>
    </location>
</feature>
<dbReference type="GO" id="GO:0006488">
    <property type="term" value="P:dolichol-linked oligosaccharide biosynthetic process"/>
    <property type="evidence" value="ECO:0007669"/>
    <property type="project" value="TreeGrafter"/>
</dbReference>
<evidence type="ECO:0000259" key="10">
    <source>
        <dbReference type="Pfam" id="PF04138"/>
    </source>
</evidence>
<protein>
    <submittedName>
        <fullName evidence="11">Dolichol monophosphate mannose synthase</fullName>
    </submittedName>
</protein>
<dbReference type="PANTHER" id="PTHR43398:SF1">
    <property type="entry name" value="DOLICHOL-PHOSPHATE MANNOSYLTRANSFERASE SUBUNIT 1"/>
    <property type="match status" value="1"/>
</dbReference>
<comment type="subcellular location">
    <subcellularLocation>
        <location evidence="1">Membrane</location>
        <topology evidence="1">Multi-pass membrane protein</topology>
    </subcellularLocation>
</comment>
<dbReference type="InterPro" id="IPR001173">
    <property type="entry name" value="Glyco_trans_2-like"/>
</dbReference>
<dbReference type="Gene3D" id="3.90.550.10">
    <property type="entry name" value="Spore Coat Polysaccharide Biosynthesis Protein SpsA, Chain A"/>
    <property type="match status" value="1"/>
</dbReference>
<dbReference type="GO" id="GO:0004582">
    <property type="term" value="F:dolichyl-phosphate beta-D-mannosyltransferase activity"/>
    <property type="evidence" value="ECO:0007669"/>
    <property type="project" value="InterPro"/>
</dbReference>
<comment type="similarity">
    <text evidence="2">Belongs to the glycosyltransferase 2 family.</text>
</comment>
<evidence type="ECO:0000256" key="4">
    <source>
        <dbReference type="ARBA" id="ARBA00022679"/>
    </source>
</evidence>
<dbReference type="GO" id="GO:0016020">
    <property type="term" value="C:membrane"/>
    <property type="evidence" value="ECO:0007669"/>
    <property type="project" value="UniProtKB-SubCell"/>
</dbReference>
<dbReference type="AlphaFoldDB" id="A0A915ST47"/>
<dbReference type="SUPFAM" id="SSF53448">
    <property type="entry name" value="Nucleotide-diphospho-sugar transferases"/>
    <property type="match status" value="1"/>
</dbReference>
<reference evidence="12" key="1">
    <citation type="journal article" date="2022" name="Int. J. Syst. Evol. Microbiol.">
        <title>Nanobdella aerobiophila gen. nov., sp. nov., a thermoacidophilic, obligate ectosymbiotic archaeon, and proposal of Nanobdellaceae fam. nov., Nanobdellales ord. nov. and Nanobdellia class. nov.</title>
        <authorList>
            <person name="Kato S."/>
            <person name="Ogasawara A."/>
            <person name="Itoh T."/>
            <person name="Sakai H.D."/>
            <person name="Shimizu M."/>
            <person name="Yuki M."/>
            <person name="Kaneko M."/>
            <person name="Takashina T."/>
            <person name="Ohkuma M."/>
        </authorList>
    </citation>
    <scope>NUCLEOTIDE SEQUENCE [LARGE SCALE GENOMIC DNA]</scope>
    <source>
        <strain evidence="12">MJ1</strain>
    </source>
</reference>
<dbReference type="EMBL" id="AP019769">
    <property type="protein sequence ID" value="BBL45891.1"/>
    <property type="molecule type" value="Genomic_DNA"/>
</dbReference>
<accession>A0A915ST47</accession>
<organism evidence="11 12">
    <name type="scientific">Nanobdella aerobiophila</name>
    <dbReference type="NCBI Taxonomy" id="2586965"/>
    <lineage>
        <taxon>Archaea</taxon>
        <taxon>Nanobdellota</taxon>
        <taxon>Nanobdellia</taxon>
        <taxon>Nanobdellales</taxon>
        <taxon>Nanobdellaceae</taxon>
        <taxon>Nanobdella</taxon>
    </lineage>
</organism>
<evidence type="ECO:0000259" key="9">
    <source>
        <dbReference type="Pfam" id="PF00535"/>
    </source>
</evidence>
<dbReference type="RefSeq" id="WP_258393198.1">
    <property type="nucleotide sequence ID" value="NZ_AP019769.1"/>
</dbReference>
<dbReference type="CDD" id="cd06442">
    <property type="entry name" value="DPM1_like"/>
    <property type="match status" value="1"/>
</dbReference>
<dbReference type="Pfam" id="PF00535">
    <property type="entry name" value="Glycos_transf_2"/>
    <property type="match status" value="1"/>
</dbReference>
<keyword evidence="12" id="KW-1185">Reference proteome</keyword>
<keyword evidence="4" id="KW-0808">Transferase</keyword>
<evidence type="ECO:0000313" key="11">
    <source>
        <dbReference type="EMBL" id="BBL45891.1"/>
    </source>
</evidence>
<keyword evidence="7 8" id="KW-0472">Membrane</keyword>
<dbReference type="InterPro" id="IPR029044">
    <property type="entry name" value="Nucleotide-diphossugar_trans"/>
</dbReference>
<dbReference type="InterPro" id="IPR039528">
    <property type="entry name" value="DPM1-like"/>
</dbReference>
<evidence type="ECO:0000256" key="3">
    <source>
        <dbReference type="ARBA" id="ARBA00022676"/>
    </source>
</evidence>
<dbReference type="GO" id="GO:0000271">
    <property type="term" value="P:polysaccharide biosynthetic process"/>
    <property type="evidence" value="ECO:0007669"/>
    <property type="project" value="InterPro"/>
</dbReference>
<feature type="domain" description="GtrA/DPMS transmembrane" evidence="10">
    <location>
        <begin position="231"/>
        <end position="346"/>
    </location>
</feature>
<evidence type="ECO:0000256" key="7">
    <source>
        <dbReference type="ARBA" id="ARBA00023136"/>
    </source>
</evidence>
<evidence type="ECO:0000256" key="8">
    <source>
        <dbReference type="SAM" id="Phobius"/>
    </source>
</evidence>